<organism evidence="5 6">
    <name type="scientific">Brachionus calyciflorus</name>
    <dbReference type="NCBI Taxonomy" id="104777"/>
    <lineage>
        <taxon>Eukaryota</taxon>
        <taxon>Metazoa</taxon>
        <taxon>Spiralia</taxon>
        <taxon>Gnathifera</taxon>
        <taxon>Rotifera</taxon>
        <taxon>Eurotatoria</taxon>
        <taxon>Monogononta</taxon>
        <taxon>Pseudotrocha</taxon>
        <taxon>Ploima</taxon>
        <taxon>Brachionidae</taxon>
        <taxon>Brachionus</taxon>
    </lineage>
</organism>
<proteinExistence type="predicted"/>
<evidence type="ECO:0000256" key="2">
    <source>
        <dbReference type="ARBA" id="ARBA00022771"/>
    </source>
</evidence>
<evidence type="ECO:0000256" key="1">
    <source>
        <dbReference type="ARBA" id="ARBA00022723"/>
    </source>
</evidence>
<dbReference type="AlphaFoldDB" id="A0A814FZ85"/>
<dbReference type="GO" id="GO:0008270">
    <property type="term" value="F:zinc ion binding"/>
    <property type="evidence" value="ECO:0007669"/>
    <property type="project" value="UniProtKB-KW"/>
</dbReference>
<dbReference type="OrthoDB" id="167578at2759"/>
<sequence>MNFSKSNSNIVQFKIIQECRQVEIDEGVIVTKTSSNKPKLIKNGHEFIIDKTHGEKVYWKCDYKKIKCGVRLHTDLNHKPLNKLEIMSHPLHEPEDEIFSAY</sequence>
<accession>A0A814FZ85</accession>
<dbReference type="Gene3D" id="2.20.25.240">
    <property type="match status" value="1"/>
</dbReference>
<protein>
    <recommendedName>
        <fullName evidence="4">FLYWCH-type domain-containing protein</fullName>
    </recommendedName>
</protein>
<comment type="caution">
    <text evidence="5">The sequence shown here is derived from an EMBL/GenBank/DDBJ whole genome shotgun (WGS) entry which is preliminary data.</text>
</comment>
<keyword evidence="6" id="KW-1185">Reference proteome</keyword>
<evidence type="ECO:0000256" key="3">
    <source>
        <dbReference type="ARBA" id="ARBA00022833"/>
    </source>
</evidence>
<name>A0A814FZ85_9BILA</name>
<dbReference type="EMBL" id="CAJNOC010003572">
    <property type="protein sequence ID" value="CAF0988970.1"/>
    <property type="molecule type" value="Genomic_DNA"/>
</dbReference>
<reference evidence="5" key="1">
    <citation type="submission" date="2021-02" db="EMBL/GenBank/DDBJ databases">
        <authorList>
            <person name="Nowell W R."/>
        </authorList>
    </citation>
    <scope>NUCLEOTIDE SEQUENCE</scope>
    <source>
        <strain evidence="5">Ploen Becks lab</strain>
    </source>
</reference>
<evidence type="ECO:0000313" key="5">
    <source>
        <dbReference type="EMBL" id="CAF0988970.1"/>
    </source>
</evidence>
<evidence type="ECO:0000259" key="4">
    <source>
        <dbReference type="Pfam" id="PF04500"/>
    </source>
</evidence>
<keyword evidence="3" id="KW-0862">Zinc</keyword>
<evidence type="ECO:0000313" key="6">
    <source>
        <dbReference type="Proteomes" id="UP000663879"/>
    </source>
</evidence>
<keyword evidence="2" id="KW-0863">Zinc-finger</keyword>
<keyword evidence="1" id="KW-0479">Metal-binding</keyword>
<dbReference type="InterPro" id="IPR007588">
    <property type="entry name" value="Znf_FLYWCH"/>
</dbReference>
<feature type="domain" description="FLYWCH-type" evidence="4">
    <location>
        <begin position="31"/>
        <end position="77"/>
    </location>
</feature>
<dbReference type="Proteomes" id="UP000663879">
    <property type="component" value="Unassembled WGS sequence"/>
</dbReference>
<gene>
    <name evidence="5" type="ORF">OXX778_LOCUS15810</name>
</gene>
<dbReference type="Pfam" id="PF04500">
    <property type="entry name" value="FLYWCH"/>
    <property type="match status" value="1"/>
</dbReference>